<reference evidence="2" key="1">
    <citation type="journal article" date="2023" name="Hortic. Res.">
        <title>A chromosome-level phased genome enabling allele-level studies in sweet orange: a case study on citrus Huanglongbing tolerance.</title>
        <authorList>
            <person name="Wu B."/>
            <person name="Yu Q."/>
            <person name="Deng Z."/>
            <person name="Duan Y."/>
            <person name="Luo F."/>
            <person name="Gmitter F. Jr."/>
        </authorList>
    </citation>
    <scope>NUCLEOTIDE SEQUENCE [LARGE SCALE GENOMIC DNA]</scope>
    <source>
        <strain evidence="2">cv. Valencia</strain>
    </source>
</reference>
<dbReference type="EMBL" id="CM039174">
    <property type="protein sequence ID" value="KAH9750462.1"/>
    <property type="molecule type" value="Genomic_DNA"/>
</dbReference>
<protein>
    <submittedName>
        <fullName evidence="1">Protein FAR1-RELATED SEQUENCE 5</fullName>
    </submittedName>
</protein>
<name>A0ACB8K7V5_CITSI</name>
<sequence length="874" mass="99695">MSSDVDSEADSDIAYEIVDVVETGSFSDSEDGCPDESGDELPTLTGGAHFQAPIPSENNPSQSHLHGEIGTAEGQTTNYEVLKSMDVVGKEFASEEKAELFFTEYARAIGFGVRRHNKRWNTKGMLIGRIWVCSKQGFRSKKFLARDNRKREARPITRTGCEVEFRIGAKQGESGWVCTHFNGKHNHTLTPPQQVHYIRSHRRITEPDLAAASSLNKVGVRPSQIHEYMVDRCGGYREVGYLRRDVQNRLDDHKRRQLKESDAETCLSYLEGKKSADHAFYYDFTVTENNRLGDLFWCDGGARADYAIFGDVIAFDATYRTNAYRKPFVVLLGVNHHRRTIVFGFALLSDETEHTYTWLLHTFLSAMEGKQPKTVITDGDKAMRNAISKKFPHSHHRLCCWHLGRNAQANVNKEFTSDFRRCMLRAYTKDRFEQKWKEMVERHNVETHEWVLKMYREKTMWAEAYLRGEFFGGMRSTQRSEGLNAYLNHYVSIKLRLIAFVKQMDRLIDRQREVEGKDDFDSTDGRPVLMTHMKPFESAAADVYTRPIFRLVRDQILQEGMHIAVQVSCEENYKSFTVKKWKVSDEEWRVNIQGKWDNVSCDCLMIETLGIPCSHMFAVMKVENVDSIPHSMILARWTKKAKLGLSSEVQCTLRQHYMSVDARMGSLHAACRTLQKVAAKSCEAYELAIAGIHKLSMQLEPMSCEMAKEKPKGNLGRRFDVNDPVVVLTKGCGKKLKMGPSQQRKCSRCGNGGHTVRKCKIIIQPDGDHNDNPNQSSQFMGENTALPATRRSGIIDKGKEHNRTNEYDQHCSQQSHNGRATSSNLWYQPYAMSTDNDSTEDTMLQHLLPDYVVHHASASTFASTYANIWGGNQI</sequence>
<organism evidence="1 2">
    <name type="scientific">Citrus sinensis</name>
    <name type="common">Sweet orange</name>
    <name type="synonym">Citrus aurantium var. sinensis</name>
    <dbReference type="NCBI Taxonomy" id="2711"/>
    <lineage>
        <taxon>Eukaryota</taxon>
        <taxon>Viridiplantae</taxon>
        <taxon>Streptophyta</taxon>
        <taxon>Embryophyta</taxon>
        <taxon>Tracheophyta</taxon>
        <taxon>Spermatophyta</taxon>
        <taxon>Magnoliopsida</taxon>
        <taxon>eudicotyledons</taxon>
        <taxon>Gunneridae</taxon>
        <taxon>Pentapetalae</taxon>
        <taxon>rosids</taxon>
        <taxon>malvids</taxon>
        <taxon>Sapindales</taxon>
        <taxon>Rutaceae</taxon>
        <taxon>Aurantioideae</taxon>
        <taxon>Citrus</taxon>
    </lineage>
</organism>
<keyword evidence="2" id="KW-1185">Reference proteome</keyword>
<gene>
    <name evidence="1" type="ORF">KPL71_013897</name>
</gene>
<accession>A0ACB8K7V5</accession>
<comment type="caution">
    <text evidence="1">The sequence shown here is derived from an EMBL/GenBank/DDBJ whole genome shotgun (WGS) entry which is preliminary data.</text>
</comment>
<dbReference type="Proteomes" id="UP000829398">
    <property type="component" value="Chromosome 5"/>
</dbReference>
<evidence type="ECO:0000313" key="1">
    <source>
        <dbReference type="EMBL" id="KAH9750462.1"/>
    </source>
</evidence>
<evidence type="ECO:0000313" key="2">
    <source>
        <dbReference type="Proteomes" id="UP000829398"/>
    </source>
</evidence>
<proteinExistence type="predicted"/>